<dbReference type="CDD" id="cd01949">
    <property type="entry name" value="GGDEF"/>
    <property type="match status" value="1"/>
</dbReference>
<evidence type="ECO:0000256" key="2">
    <source>
        <dbReference type="ARBA" id="ARBA00004651"/>
    </source>
</evidence>
<reference evidence="15 16" key="1">
    <citation type="journal article" date="2019" name="Biochem. Eng. J.">
        <title>Metabolic engineering of the marine bacteria Neptunomonas concharum for the production of acetoin and meso-2,3-butanediol from acetate.</title>
        <authorList>
            <person name="Li W."/>
            <person name="Pu N."/>
            <person name="Liu C.-X."/>
            <person name="Yuan Q.-P."/>
            <person name="Li Z.-J."/>
        </authorList>
    </citation>
    <scope>NUCLEOTIDE SEQUENCE [LARGE SCALE GENOMIC DNA]</scope>
    <source>
        <strain evidence="15 16">JCM17730</strain>
    </source>
</reference>
<dbReference type="InterPro" id="IPR000160">
    <property type="entry name" value="GGDEF_dom"/>
</dbReference>
<name>A0A5P1R8L4_9GAMM</name>
<evidence type="ECO:0000313" key="16">
    <source>
        <dbReference type="Proteomes" id="UP000324760"/>
    </source>
</evidence>
<evidence type="ECO:0000259" key="14">
    <source>
        <dbReference type="PROSITE" id="PS50887"/>
    </source>
</evidence>
<dbReference type="KEGG" id="ncu:F0U83_02330"/>
<evidence type="ECO:0000256" key="5">
    <source>
        <dbReference type="ARBA" id="ARBA00022636"/>
    </source>
</evidence>
<dbReference type="SMART" id="SM00091">
    <property type="entry name" value="PAS"/>
    <property type="match status" value="1"/>
</dbReference>
<dbReference type="FunFam" id="3.20.20.450:FF:000001">
    <property type="entry name" value="Cyclic di-GMP phosphodiesterase yahA"/>
    <property type="match status" value="1"/>
</dbReference>
<dbReference type="GO" id="GO:0005886">
    <property type="term" value="C:plasma membrane"/>
    <property type="evidence" value="ECO:0007669"/>
    <property type="project" value="UniProtKB-SubCell"/>
</dbReference>
<keyword evidence="4" id="KW-1003">Cell membrane</keyword>
<evidence type="ECO:0000256" key="1">
    <source>
        <dbReference type="ARBA" id="ARBA00001946"/>
    </source>
</evidence>
<evidence type="ECO:0000256" key="6">
    <source>
        <dbReference type="ARBA" id="ARBA00022692"/>
    </source>
</evidence>
<dbReference type="InterPro" id="IPR035965">
    <property type="entry name" value="PAS-like_dom_sf"/>
</dbReference>
<dbReference type="CDD" id="cd00130">
    <property type="entry name" value="PAS"/>
    <property type="match status" value="1"/>
</dbReference>
<evidence type="ECO:0000259" key="12">
    <source>
        <dbReference type="PROSITE" id="PS50113"/>
    </source>
</evidence>
<feature type="transmembrane region" description="Helical" evidence="10">
    <location>
        <begin position="15"/>
        <end position="34"/>
    </location>
</feature>
<dbReference type="InterPro" id="IPR004010">
    <property type="entry name" value="Double_Cache_2"/>
</dbReference>
<keyword evidence="5" id="KW-0973">c-di-GMP</keyword>
<organism evidence="15 16">
    <name type="scientific">Neptunomonas concharum</name>
    <dbReference type="NCBI Taxonomy" id="1031538"/>
    <lineage>
        <taxon>Bacteria</taxon>
        <taxon>Pseudomonadati</taxon>
        <taxon>Pseudomonadota</taxon>
        <taxon>Gammaproteobacteria</taxon>
        <taxon>Oceanospirillales</taxon>
        <taxon>Oceanospirillaceae</taxon>
        <taxon>Neptunomonas</taxon>
    </lineage>
</organism>
<dbReference type="CDD" id="cd01948">
    <property type="entry name" value="EAL"/>
    <property type="match status" value="1"/>
</dbReference>
<dbReference type="Gene3D" id="3.30.450.20">
    <property type="entry name" value="PAS domain"/>
    <property type="match status" value="3"/>
</dbReference>
<evidence type="ECO:0000259" key="13">
    <source>
        <dbReference type="PROSITE" id="PS50883"/>
    </source>
</evidence>
<dbReference type="PROSITE" id="PS50113">
    <property type="entry name" value="PAC"/>
    <property type="match status" value="1"/>
</dbReference>
<feature type="domain" description="EAL" evidence="13">
    <location>
        <begin position="704"/>
        <end position="956"/>
    </location>
</feature>
<dbReference type="InterPro" id="IPR000700">
    <property type="entry name" value="PAS-assoc_C"/>
</dbReference>
<feature type="domain" description="PAS" evidence="11">
    <location>
        <begin position="402"/>
        <end position="446"/>
    </location>
</feature>
<dbReference type="InterPro" id="IPR029787">
    <property type="entry name" value="Nucleotide_cyclase"/>
</dbReference>
<dbReference type="SMART" id="SM00086">
    <property type="entry name" value="PAC"/>
    <property type="match status" value="1"/>
</dbReference>
<accession>A0A5P1R8L4</accession>
<dbReference type="Gene3D" id="3.30.70.270">
    <property type="match status" value="1"/>
</dbReference>
<evidence type="ECO:0000256" key="3">
    <source>
        <dbReference type="ARBA" id="ARBA00012282"/>
    </source>
</evidence>
<dbReference type="PROSITE" id="PS50112">
    <property type="entry name" value="PAS"/>
    <property type="match status" value="1"/>
</dbReference>
<dbReference type="GO" id="GO:0071732">
    <property type="term" value="P:cellular response to nitric oxide"/>
    <property type="evidence" value="ECO:0007669"/>
    <property type="project" value="UniProtKB-ARBA"/>
</dbReference>
<dbReference type="InterPro" id="IPR043128">
    <property type="entry name" value="Rev_trsase/Diguanyl_cyclase"/>
</dbReference>
<dbReference type="Gene3D" id="3.20.20.450">
    <property type="entry name" value="EAL domain"/>
    <property type="match status" value="1"/>
</dbReference>
<gene>
    <name evidence="15" type="ORF">F0U83_02330</name>
</gene>
<dbReference type="InterPro" id="IPR000014">
    <property type="entry name" value="PAS"/>
</dbReference>
<dbReference type="AlphaFoldDB" id="A0A5P1R8L4"/>
<dbReference type="PROSITE" id="PS50883">
    <property type="entry name" value="EAL"/>
    <property type="match status" value="1"/>
</dbReference>
<dbReference type="EMBL" id="CP043869">
    <property type="protein sequence ID" value="QEQ95632.1"/>
    <property type="molecule type" value="Genomic_DNA"/>
</dbReference>
<proteinExistence type="predicted"/>
<dbReference type="Pfam" id="PF08269">
    <property type="entry name" value="dCache_2"/>
    <property type="match status" value="1"/>
</dbReference>
<dbReference type="InterPro" id="IPR033480">
    <property type="entry name" value="sCache_2"/>
</dbReference>
<feature type="transmembrane region" description="Helical" evidence="10">
    <location>
        <begin position="353"/>
        <end position="374"/>
    </location>
</feature>
<dbReference type="GO" id="GO:0071111">
    <property type="term" value="F:cyclic-guanylate-specific phosphodiesterase activity"/>
    <property type="evidence" value="ECO:0007669"/>
    <property type="project" value="UniProtKB-EC"/>
</dbReference>
<evidence type="ECO:0000256" key="7">
    <source>
        <dbReference type="ARBA" id="ARBA00022989"/>
    </source>
</evidence>
<dbReference type="PANTHER" id="PTHR44757:SF2">
    <property type="entry name" value="BIOFILM ARCHITECTURE MAINTENANCE PROTEIN MBAA"/>
    <property type="match status" value="1"/>
</dbReference>
<feature type="domain" description="GGDEF" evidence="14">
    <location>
        <begin position="560"/>
        <end position="695"/>
    </location>
</feature>
<dbReference type="Pfam" id="PF13426">
    <property type="entry name" value="PAS_9"/>
    <property type="match status" value="1"/>
</dbReference>
<dbReference type="Proteomes" id="UP000324760">
    <property type="component" value="Chromosome"/>
</dbReference>
<keyword evidence="8 10" id="KW-0472">Membrane</keyword>
<dbReference type="CDD" id="cd18774">
    <property type="entry name" value="PDC2_HK_sensor"/>
    <property type="match status" value="1"/>
</dbReference>
<dbReference type="SUPFAM" id="SSF141868">
    <property type="entry name" value="EAL domain-like"/>
    <property type="match status" value="1"/>
</dbReference>
<dbReference type="InterPro" id="IPR001633">
    <property type="entry name" value="EAL_dom"/>
</dbReference>
<dbReference type="RefSeq" id="WP_138986336.1">
    <property type="nucleotide sequence ID" value="NZ_CP043869.1"/>
</dbReference>
<dbReference type="SMART" id="SM00267">
    <property type="entry name" value="GGDEF"/>
    <property type="match status" value="1"/>
</dbReference>
<comment type="catalytic activity">
    <reaction evidence="9">
        <text>3',3'-c-di-GMP + H2O = 5'-phosphoguanylyl(3'-&gt;5')guanosine + H(+)</text>
        <dbReference type="Rhea" id="RHEA:24902"/>
        <dbReference type="ChEBI" id="CHEBI:15377"/>
        <dbReference type="ChEBI" id="CHEBI:15378"/>
        <dbReference type="ChEBI" id="CHEBI:58754"/>
        <dbReference type="ChEBI" id="CHEBI:58805"/>
        <dbReference type="EC" id="3.1.4.52"/>
    </reaction>
    <physiologicalReaction direction="left-to-right" evidence="9">
        <dbReference type="Rhea" id="RHEA:24903"/>
    </physiologicalReaction>
</comment>
<dbReference type="OrthoDB" id="8416215at2"/>
<comment type="cofactor">
    <cofactor evidence="1">
        <name>Mg(2+)</name>
        <dbReference type="ChEBI" id="CHEBI:18420"/>
    </cofactor>
</comment>
<keyword evidence="16" id="KW-1185">Reference proteome</keyword>
<evidence type="ECO:0000256" key="10">
    <source>
        <dbReference type="SAM" id="Phobius"/>
    </source>
</evidence>
<dbReference type="Pfam" id="PF00990">
    <property type="entry name" value="GGDEF"/>
    <property type="match status" value="1"/>
</dbReference>
<dbReference type="NCBIfam" id="TIGR00254">
    <property type="entry name" value="GGDEF"/>
    <property type="match status" value="1"/>
</dbReference>
<evidence type="ECO:0000256" key="4">
    <source>
        <dbReference type="ARBA" id="ARBA00022475"/>
    </source>
</evidence>
<keyword evidence="7 10" id="KW-1133">Transmembrane helix</keyword>
<dbReference type="InterPro" id="IPR052155">
    <property type="entry name" value="Biofilm_reg_signaling"/>
</dbReference>
<feature type="domain" description="PAC" evidence="12">
    <location>
        <begin position="475"/>
        <end position="527"/>
    </location>
</feature>
<dbReference type="SUPFAM" id="SSF55073">
    <property type="entry name" value="Nucleotide cyclase"/>
    <property type="match status" value="1"/>
</dbReference>
<dbReference type="SUPFAM" id="SSF55785">
    <property type="entry name" value="PYP-like sensor domain (PAS domain)"/>
    <property type="match status" value="1"/>
</dbReference>
<keyword evidence="6 10" id="KW-0812">Transmembrane</keyword>
<dbReference type="PANTHER" id="PTHR44757">
    <property type="entry name" value="DIGUANYLATE CYCLASE DGCP"/>
    <property type="match status" value="1"/>
</dbReference>
<dbReference type="SMART" id="SM00052">
    <property type="entry name" value="EAL"/>
    <property type="match status" value="1"/>
</dbReference>
<dbReference type="InterPro" id="IPR001610">
    <property type="entry name" value="PAC"/>
</dbReference>
<comment type="subcellular location">
    <subcellularLocation>
        <location evidence="2">Cell membrane</location>
        <topology evidence="2">Multi-pass membrane protein</topology>
    </subcellularLocation>
</comment>
<dbReference type="FunFam" id="3.30.70.270:FF:000001">
    <property type="entry name" value="Diguanylate cyclase domain protein"/>
    <property type="match status" value="1"/>
</dbReference>
<sequence>MSLNINPQNLPRYQTWGMVGVVLLILVTIFGFLISRQYFDQSKVADLHEEVLSTQKRRLKTELASVLDYIRFMSQQAESVLAEDAKSHVNQAHSVATSLYTSLKDKFPDAEIQGIIRESLREVRFFNGRGYLFIDDMQGQCILLPTAPQLEGTSLWDNQDDTGHFIMRGLVDAVKNPERAGISRYRWYPPDDNKVMKSKLAYVRYFEPFDWVIGTGDYLYQTENDLKQEALKRISSLRFGRNGYVSVLDRDGYVLFSPNTQERQLPKHVSLLRSEQERKVVQQILDVAKQGGGFTEYEWLFPDGSGHSSKKLSLVEVVPYWNWILVAGVYPEEIDQIFRRQVQEEQKDLTEDLWFLLLVLSAIGLVMLLISWAYGQWLRRLFLDYQADIKAQKYQIDEDARELQIASRVFETAREGIMVTDPENRIVAVNRSFTEITGYTSDEVKGVNPKILSSGRHSPDFYRRMWTSLMETDQWAGEIWNTTKGGQTFPEHLSLSAFRDEQGEVVNYVATFSDVTEQKLAEEQLRYMAEYDDLTGMPNRRLLMDRVNQTIARAKRQQLRCFTLMFIDLDRFKNINDSLGHSAGDQVLQEVAQRLQGAVREIDTVSRIGGDEFVVLISGKGDDAIASAANLSRRLLRMVSEPIVEQGVELIVTPSIGIASYPADGEDFETLLRNADAALYHAKSLGRNNFQFYSAEMNEKASSRLIMENALRQALEKKAFELYYQPQYDMQTRRLSGCEALIRWCHEGELIAPDQFIPLAEETGLILSIGEWVLREGCRQGAEWLSQGYDVPSVAVNVSAVQFRYEFYSTVKEVLKETGFPAERLVLEVTESTLMKDAVRARQLLMKLKLLGVQIALDDFGTGYSSLAYLKKFSLDKLKIDRAFIDGLPNDKDDKAIVGSILDVARHLGLETIAEGVETAEQAEFLTMYRCEQAQGFLFSKAIPAKDFTDLIKKNYAS</sequence>
<dbReference type="SMART" id="SM01049">
    <property type="entry name" value="Cache_2"/>
    <property type="match status" value="2"/>
</dbReference>
<evidence type="ECO:0000256" key="8">
    <source>
        <dbReference type="ARBA" id="ARBA00023136"/>
    </source>
</evidence>
<dbReference type="PROSITE" id="PS50887">
    <property type="entry name" value="GGDEF"/>
    <property type="match status" value="1"/>
</dbReference>
<evidence type="ECO:0000259" key="11">
    <source>
        <dbReference type="PROSITE" id="PS50112"/>
    </source>
</evidence>
<evidence type="ECO:0000313" key="15">
    <source>
        <dbReference type="EMBL" id="QEQ95632.1"/>
    </source>
</evidence>
<dbReference type="EC" id="3.1.4.52" evidence="3"/>
<dbReference type="InterPro" id="IPR035919">
    <property type="entry name" value="EAL_sf"/>
</dbReference>
<evidence type="ECO:0000256" key="9">
    <source>
        <dbReference type="ARBA" id="ARBA00051114"/>
    </source>
</evidence>
<dbReference type="Pfam" id="PF00563">
    <property type="entry name" value="EAL"/>
    <property type="match status" value="1"/>
</dbReference>
<protein>
    <recommendedName>
        <fullName evidence="3">cyclic-guanylate-specific phosphodiesterase</fullName>
        <ecNumber evidence="3">3.1.4.52</ecNumber>
    </recommendedName>
</protein>
<dbReference type="NCBIfam" id="TIGR00229">
    <property type="entry name" value="sensory_box"/>
    <property type="match status" value="1"/>
</dbReference>